<dbReference type="GO" id="GO:0020037">
    <property type="term" value="F:heme binding"/>
    <property type="evidence" value="ECO:0007669"/>
    <property type="project" value="InterPro"/>
</dbReference>
<feature type="transmembrane region" description="Helical" evidence="20">
    <location>
        <begin position="302"/>
        <end position="322"/>
    </location>
</feature>
<dbReference type="EC" id="7.1.1.9" evidence="4"/>
<dbReference type="PROSITE" id="PS00077">
    <property type="entry name" value="COX1_CUB"/>
    <property type="match status" value="1"/>
</dbReference>
<dbReference type="SUPFAM" id="SSF81442">
    <property type="entry name" value="Cytochrome c oxidase subunit I-like"/>
    <property type="match status" value="1"/>
</dbReference>
<feature type="transmembrane region" description="Helical" evidence="20">
    <location>
        <begin position="78"/>
        <end position="97"/>
    </location>
</feature>
<comment type="cofactor">
    <cofactor evidence="18">
        <name>Cu(2+)</name>
        <dbReference type="ChEBI" id="CHEBI:29036"/>
    </cofactor>
    <text evidence="18">Binds 1 copper ion per subunit, denoted as copper B.</text>
</comment>
<dbReference type="InterPro" id="IPR023616">
    <property type="entry name" value="Cyt_c_oxase-like_su1_dom"/>
</dbReference>
<evidence type="ECO:0000256" key="14">
    <source>
        <dbReference type="ARBA" id="ARBA00023004"/>
    </source>
</evidence>
<dbReference type="AlphaFoldDB" id="A0A6J4CZM8"/>
<feature type="binding site" evidence="18">
    <location>
        <position position="285"/>
    </location>
    <ligand>
        <name>Cu cation</name>
        <dbReference type="ChEBI" id="CHEBI:23378"/>
        <label>B</label>
    </ligand>
</feature>
<dbReference type="Pfam" id="PF00115">
    <property type="entry name" value="COX1"/>
    <property type="match status" value="1"/>
</dbReference>
<dbReference type="Gene3D" id="1.20.210.10">
    <property type="entry name" value="Cytochrome c oxidase-like, subunit I domain"/>
    <property type="match status" value="1"/>
</dbReference>
<evidence type="ECO:0000256" key="17">
    <source>
        <dbReference type="ARBA" id="ARBA00047816"/>
    </source>
</evidence>
<gene>
    <name evidence="23" type="primary">fixN</name>
    <name evidence="22" type="ORF">NHP190020_12940</name>
    <name evidence="23" type="ORF">SNTW_12390</name>
</gene>
<evidence type="ECO:0000256" key="15">
    <source>
        <dbReference type="ARBA" id="ARBA00023008"/>
    </source>
</evidence>
<comment type="subcellular location">
    <subcellularLocation>
        <location evidence="2">Cell membrane</location>
        <topology evidence="2">Multi-pass membrane protein</topology>
    </subcellularLocation>
</comment>
<feature type="domain" description="Cytochrome oxidase subunit I profile" evidence="21">
    <location>
        <begin position="29"/>
        <end position="505"/>
    </location>
</feature>
<evidence type="ECO:0000256" key="4">
    <source>
        <dbReference type="ARBA" id="ARBA00012949"/>
    </source>
</evidence>
<dbReference type="GO" id="GO:0022904">
    <property type="term" value="P:respiratory electron transport chain"/>
    <property type="evidence" value="ECO:0007669"/>
    <property type="project" value="TreeGrafter"/>
</dbReference>
<evidence type="ECO:0000256" key="10">
    <source>
        <dbReference type="ARBA" id="ARBA00022723"/>
    </source>
</evidence>
<dbReference type="InterPro" id="IPR036927">
    <property type="entry name" value="Cyt_c_oxase-like_su1_sf"/>
</dbReference>
<dbReference type="PANTHER" id="PTHR10422:SF29">
    <property type="entry name" value="CYTOCHROME C OXIDASE SUBUNIT 1 HOMOLOG, BACTEROID"/>
    <property type="match status" value="1"/>
</dbReference>
<evidence type="ECO:0000256" key="16">
    <source>
        <dbReference type="ARBA" id="ARBA00023136"/>
    </source>
</evidence>
<keyword evidence="10 18" id="KW-0479">Metal-binding</keyword>
<evidence type="ECO:0000313" key="25">
    <source>
        <dbReference type="Proteomes" id="UP000509742"/>
    </source>
</evidence>
<evidence type="ECO:0000259" key="21">
    <source>
        <dbReference type="PROSITE" id="PS50855"/>
    </source>
</evidence>
<dbReference type="GO" id="GO:0004129">
    <property type="term" value="F:cytochrome-c oxidase activity"/>
    <property type="evidence" value="ECO:0007669"/>
    <property type="project" value="UniProtKB-EC"/>
</dbReference>
<feature type="transmembrane region" description="Helical" evidence="20">
    <location>
        <begin position="178"/>
        <end position="198"/>
    </location>
</feature>
<dbReference type="InterPro" id="IPR004677">
    <property type="entry name" value="Cyt_c_oxidase_cbb3_su1"/>
</dbReference>
<keyword evidence="8 19" id="KW-0679">Respiratory chain</keyword>
<feature type="transmembrane region" description="Helical" evidence="20">
    <location>
        <begin position="263"/>
        <end position="282"/>
    </location>
</feature>
<keyword evidence="11" id="KW-1278">Translocase</keyword>
<evidence type="ECO:0000256" key="20">
    <source>
        <dbReference type="SAM" id="Phobius"/>
    </source>
</evidence>
<keyword evidence="15" id="KW-0186">Copper</keyword>
<keyword evidence="7 18" id="KW-0349">Heme</keyword>
<keyword evidence="6" id="KW-1003">Cell membrane</keyword>
<evidence type="ECO:0000313" key="24">
    <source>
        <dbReference type="Proteomes" id="UP000317935"/>
    </source>
</evidence>
<dbReference type="EMBL" id="AP023036">
    <property type="protein sequence ID" value="BCD46255.1"/>
    <property type="molecule type" value="Genomic_DNA"/>
</dbReference>
<evidence type="ECO:0000256" key="5">
    <source>
        <dbReference type="ARBA" id="ARBA00022448"/>
    </source>
</evidence>
<keyword evidence="5 19" id="KW-0813">Transport</keyword>
<keyword evidence="13 20" id="KW-1133">Transmembrane helix</keyword>
<keyword evidence="9 19" id="KW-0812">Transmembrane</keyword>
<keyword evidence="16 20" id="KW-0472">Membrane</keyword>
<evidence type="ECO:0000256" key="2">
    <source>
        <dbReference type="ARBA" id="ARBA00004651"/>
    </source>
</evidence>
<evidence type="ECO:0000256" key="13">
    <source>
        <dbReference type="ARBA" id="ARBA00022989"/>
    </source>
</evidence>
<accession>A0A6J4CZM8</accession>
<feature type="binding site" description="axial binding residue" evidence="18">
    <location>
        <position position="375"/>
    </location>
    <ligand>
        <name>heme b</name>
        <dbReference type="ChEBI" id="CHEBI:60344"/>
        <label>1; low-spin</label>
    </ligand>
    <ligandPart>
        <name>Fe</name>
        <dbReference type="ChEBI" id="CHEBI:18248"/>
    </ligandPart>
</feature>
<protein>
    <recommendedName>
        <fullName evidence="4">cytochrome-c oxidase</fullName>
        <ecNumber evidence="4">7.1.1.9</ecNumber>
    </recommendedName>
</protein>
<dbReference type="UniPathway" id="UPA00705"/>
<comment type="catalytic activity">
    <reaction evidence="17">
        <text>4 Fe(II)-[cytochrome c] + O2 + 8 H(+)(in) = 4 Fe(III)-[cytochrome c] + 2 H2O + 4 H(+)(out)</text>
        <dbReference type="Rhea" id="RHEA:11436"/>
        <dbReference type="Rhea" id="RHEA-COMP:10350"/>
        <dbReference type="Rhea" id="RHEA-COMP:14399"/>
        <dbReference type="ChEBI" id="CHEBI:15377"/>
        <dbReference type="ChEBI" id="CHEBI:15378"/>
        <dbReference type="ChEBI" id="CHEBI:15379"/>
        <dbReference type="ChEBI" id="CHEBI:29033"/>
        <dbReference type="ChEBI" id="CHEBI:29034"/>
        <dbReference type="EC" id="7.1.1.9"/>
    </reaction>
</comment>
<feature type="binding site" evidence="18">
    <location>
        <position position="286"/>
    </location>
    <ligand>
        <name>Cu cation</name>
        <dbReference type="ChEBI" id="CHEBI:23378"/>
        <label>B</label>
    </ligand>
</feature>
<evidence type="ECO:0000256" key="9">
    <source>
        <dbReference type="ARBA" id="ARBA00022692"/>
    </source>
</evidence>
<dbReference type="GO" id="GO:0005886">
    <property type="term" value="C:plasma membrane"/>
    <property type="evidence" value="ECO:0007669"/>
    <property type="project" value="UniProtKB-SubCell"/>
</dbReference>
<evidence type="ECO:0000256" key="3">
    <source>
        <dbReference type="ARBA" id="ARBA00004673"/>
    </source>
</evidence>
<keyword evidence="14 18" id="KW-0408">Iron</keyword>
<feature type="transmembrane region" description="Helical" evidence="20">
    <location>
        <begin position="412"/>
        <end position="437"/>
    </location>
</feature>
<feature type="transmembrane region" description="Helical" evidence="20">
    <location>
        <begin position="230"/>
        <end position="254"/>
    </location>
</feature>
<evidence type="ECO:0000256" key="12">
    <source>
        <dbReference type="ARBA" id="ARBA00022982"/>
    </source>
</evidence>
<proteinExistence type="inferred from homology"/>
<evidence type="ECO:0000256" key="8">
    <source>
        <dbReference type="ARBA" id="ARBA00022660"/>
    </source>
</evidence>
<evidence type="ECO:0000256" key="19">
    <source>
        <dbReference type="RuleBase" id="RU000370"/>
    </source>
</evidence>
<feature type="binding site" description="axial binding residue" evidence="18">
    <location>
        <position position="77"/>
    </location>
    <ligand>
        <name>heme b</name>
        <dbReference type="ChEBI" id="CHEBI:60344"/>
        <label>1; low-spin</label>
    </ligand>
    <ligandPart>
        <name>Fe</name>
        <dbReference type="ChEBI" id="CHEBI:18248"/>
    </ligandPart>
</feature>
<evidence type="ECO:0000256" key="18">
    <source>
        <dbReference type="PIRSR" id="PIRSR604677-50"/>
    </source>
</evidence>
<evidence type="ECO:0000313" key="22">
    <source>
        <dbReference type="EMBL" id="BCD46255.1"/>
    </source>
</evidence>
<dbReference type="EMBL" id="AP019774">
    <property type="protein sequence ID" value="BCD70594.1"/>
    <property type="molecule type" value="Genomic_DNA"/>
</dbReference>
<feature type="transmembrane region" description="Helical" evidence="20">
    <location>
        <begin position="117"/>
        <end position="139"/>
    </location>
</feature>
<feature type="binding site" evidence="18">
    <location>
        <position position="235"/>
    </location>
    <ligand>
        <name>Cu cation</name>
        <dbReference type="ChEBI" id="CHEBI:23378"/>
        <label>B</label>
    </ligand>
</feature>
<dbReference type="GO" id="GO:0015990">
    <property type="term" value="P:electron transport coupled proton transport"/>
    <property type="evidence" value="ECO:0007669"/>
    <property type="project" value="TreeGrafter"/>
</dbReference>
<keyword evidence="12 19" id="KW-0249">Electron transport</keyword>
<comment type="cofactor">
    <cofactor evidence="1">
        <name>heme b</name>
        <dbReference type="ChEBI" id="CHEBI:60344"/>
    </cofactor>
</comment>
<evidence type="ECO:0000313" key="23">
    <source>
        <dbReference type="EMBL" id="BCD70594.1"/>
    </source>
</evidence>
<dbReference type="GO" id="GO:0046872">
    <property type="term" value="F:metal ion binding"/>
    <property type="evidence" value="ECO:0007669"/>
    <property type="project" value="UniProtKB-KW"/>
</dbReference>
<evidence type="ECO:0000256" key="7">
    <source>
        <dbReference type="ARBA" id="ARBA00022617"/>
    </source>
</evidence>
<reference evidence="23 24" key="1">
    <citation type="submission" date="2019-06" db="EMBL/GenBank/DDBJ databases">
        <title>Complete genome sequence of Helicobacter suis SNTW101c.</title>
        <authorList>
            <person name="Rimbara E."/>
            <person name="Suzuki M."/>
            <person name="Matsui H."/>
            <person name="Nakamura M."/>
            <person name="Mori S."/>
            <person name="Shibayama K."/>
        </authorList>
    </citation>
    <scope>NUCLEOTIDE SEQUENCE [LARGE SCALE GENOMIC DNA]</scope>
    <source>
        <strain evidence="23 24">SNTW101c</strain>
    </source>
</reference>
<dbReference type="InterPro" id="IPR000883">
    <property type="entry name" value="Cyt_C_Oxase_1"/>
</dbReference>
<dbReference type="PANTHER" id="PTHR10422">
    <property type="entry name" value="CYTOCHROME C OXIDASE SUBUNIT 1"/>
    <property type="match status" value="1"/>
</dbReference>
<dbReference type="GO" id="GO:0006119">
    <property type="term" value="P:oxidative phosphorylation"/>
    <property type="evidence" value="ECO:0007669"/>
    <property type="project" value="UniProtKB-UniPathway"/>
</dbReference>
<feature type="transmembrane region" description="Helical" evidence="20">
    <location>
        <begin position="457"/>
        <end position="480"/>
    </location>
</feature>
<name>A0A6J4CZM8_9HELI</name>
<dbReference type="NCBIfam" id="TIGR00780">
    <property type="entry name" value="ccoN"/>
    <property type="match status" value="1"/>
</dbReference>
<feature type="transmembrane region" description="Helical" evidence="20">
    <location>
        <begin position="369"/>
        <end position="391"/>
    </location>
</feature>
<evidence type="ECO:0000256" key="11">
    <source>
        <dbReference type="ARBA" id="ARBA00022967"/>
    </source>
</evidence>
<dbReference type="Proteomes" id="UP000317935">
    <property type="component" value="Chromosome"/>
</dbReference>
<dbReference type="Proteomes" id="UP000509742">
    <property type="component" value="Chromosome"/>
</dbReference>
<evidence type="ECO:0000256" key="6">
    <source>
        <dbReference type="ARBA" id="ARBA00022475"/>
    </source>
</evidence>
<organism evidence="23 24">
    <name type="scientific">Helicobacter suis</name>
    <dbReference type="NCBI Taxonomy" id="104628"/>
    <lineage>
        <taxon>Bacteria</taxon>
        <taxon>Pseudomonadati</taxon>
        <taxon>Campylobacterota</taxon>
        <taxon>Epsilonproteobacteria</taxon>
        <taxon>Campylobacterales</taxon>
        <taxon>Helicobacteraceae</taxon>
        <taxon>Helicobacter</taxon>
    </lineage>
</organism>
<dbReference type="InterPro" id="IPR023615">
    <property type="entry name" value="Cyt_c_Oxase_su1_BS"/>
</dbReference>
<feature type="transmembrane region" description="Helical" evidence="20">
    <location>
        <begin position="334"/>
        <end position="357"/>
    </location>
</feature>
<reference evidence="22 25" key="2">
    <citation type="submission" date="2020-04" db="EMBL/GenBank/DDBJ databases">
        <title>Genomic analysis of gastric non-Helicobacter pylori Helicobacters isolated in Japan.</title>
        <authorList>
            <person name="Suzuki M."/>
            <person name="Rimbara E."/>
        </authorList>
    </citation>
    <scope>NUCLEOTIDE SEQUENCE [LARGE SCALE GENOMIC DNA]</scope>
    <source>
        <strain evidence="22 25">NHP19-0020</strain>
    </source>
</reference>
<evidence type="ECO:0000256" key="1">
    <source>
        <dbReference type="ARBA" id="ARBA00001970"/>
    </source>
</evidence>
<feature type="transmembrane region" description="Helical" evidence="20">
    <location>
        <begin position="151"/>
        <end position="172"/>
    </location>
</feature>
<dbReference type="PROSITE" id="PS50855">
    <property type="entry name" value="COX1"/>
    <property type="match status" value="1"/>
</dbReference>
<comment type="cofactor">
    <cofactor evidence="18">
        <name>heme</name>
        <dbReference type="ChEBI" id="CHEBI:30413"/>
    </cofactor>
    <text evidence="18">Binds 2 heme groups per subunit, denoted as high- and low-spin.</text>
</comment>
<comment type="pathway">
    <text evidence="3">Energy metabolism; oxidative phosphorylation.</text>
</comment>
<sequence>MDISMQQGYASSTSTTATTKAVAEYDYSIARLFIIAMIAFGVIGMLVGVILAFQLAFPKLNYILGEYGIFGRLRPVHTNGVIYGFSLGGIWASWYYIGQRVLKITYHDYPFLRAVGYLHFWIWILALILGVVSLLGGVTQSKEYAELAWPLDILVVVVWVLWGVSMFGSMGVRRENTIYVSLWYYIATYVGIAVLYIFNNLSIPTYLVAHVGSVWHSISLYAGSNDALVQWWWGHNAVAFVFTSGIIGTIYYFLPKECGQPIFSYKLTLFSFWSLMFVYIWAGGHHLIYSTVPDWVQTLSSVFSVILIIPSWGTAINLLLTLRGQWHQLKESPLIKFLVLASTFYMLSTLEGSIQAIRSVNALAHFTDWIIGHVHDGVLGWVGFTLIAAVYHMVPRVFKREIYSGKLMDVQFWLMSLGIVLYFSSMWIAGITQGMMWRDVDQYGNLVYQFMDTVRVLFPYYVIRGIGGTLYLVGFFIFLYNVIMTIQKGRVLEKEPVYATPMGAY</sequence>
<comment type="similarity">
    <text evidence="19">Belongs to the heme-copper respiratory oxidase family.</text>
</comment>
<feature type="binding site" description="axial binding residue" evidence="18">
    <location>
        <position position="373"/>
    </location>
    <ligand>
        <name>heme b</name>
        <dbReference type="ChEBI" id="CHEBI:60344"/>
        <label>2; high-spin</label>
    </ligand>
    <ligandPart>
        <name>Fe</name>
        <dbReference type="ChEBI" id="CHEBI:18248"/>
    </ligandPart>
</feature>
<feature type="transmembrane region" description="Helical" evidence="20">
    <location>
        <begin position="32"/>
        <end position="57"/>
    </location>
</feature>
<keyword evidence="25" id="KW-1185">Reference proteome</keyword>